<protein>
    <recommendedName>
        <fullName evidence="4">DUF4352 domain-containing protein</fullName>
    </recommendedName>
</protein>
<keyword evidence="1" id="KW-0812">Transmembrane</keyword>
<organism evidence="2 3">
    <name type="scientific">Polycladomyces zharkentensis</name>
    <dbReference type="NCBI Taxonomy" id="2807616"/>
    <lineage>
        <taxon>Bacteria</taxon>
        <taxon>Bacillati</taxon>
        <taxon>Bacillota</taxon>
        <taxon>Bacilli</taxon>
        <taxon>Bacillales</taxon>
        <taxon>Thermoactinomycetaceae</taxon>
        <taxon>Polycladomyces</taxon>
    </lineage>
</organism>
<reference evidence="2" key="1">
    <citation type="journal article" date="2024" name="Int. J. Syst. Evol. Microbiol.">
        <title>Polycladomyces zharkentensis sp. nov., a novel thermophilic cellulose- and starch-degrading member of the Bacillota from a geothermal aquifer in Kazakhstan.</title>
        <authorList>
            <person name="Mashzhan A."/>
            <person name="Kistaubayeva A."/>
            <person name="Javier-Lopez R."/>
            <person name="Bissenova U."/>
            <person name="Bissenbay A."/>
            <person name="Birkeland N.K."/>
        </authorList>
    </citation>
    <scope>NUCLEOTIDE SEQUENCE</scope>
    <source>
        <strain evidence="2">ZKZ2T</strain>
    </source>
</reference>
<evidence type="ECO:0008006" key="4">
    <source>
        <dbReference type="Google" id="ProtNLM"/>
    </source>
</evidence>
<evidence type="ECO:0000256" key="1">
    <source>
        <dbReference type="SAM" id="Phobius"/>
    </source>
</evidence>
<proteinExistence type="predicted"/>
<name>A0ABS2WG43_9BACL</name>
<sequence length="177" mass="20535">MAEKWLSIAITAFVGGLIGLFFSFVKDLLFVWFQGRGRLEVQVRRVLFSYYRFGDTGKGGWGSRTERRKEAQVALLEVDVVWVNRSARPIVVTDAWVTLRNRGQDYRIQPVDRHEGKTFGMYRVEGNDSCPGWLSARFNRTEETRFFFEGKKTQVGLLITTRQGKTTEVALKWEDRD</sequence>
<evidence type="ECO:0000313" key="3">
    <source>
        <dbReference type="Proteomes" id="UP001177120"/>
    </source>
</evidence>
<keyword evidence="3" id="KW-1185">Reference proteome</keyword>
<dbReference type="RefSeq" id="WP_205492676.1">
    <property type="nucleotide sequence ID" value="NZ_JAFHAP010000004.1"/>
</dbReference>
<keyword evidence="1" id="KW-0472">Membrane</keyword>
<dbReference type="EMBL" id="JAFHAP010000004">
    <property type="protein sequence ID" value="MBN2908512.1"/>
    <property type="molecule type" value="Genomic_DNA"/>
</dbReference>
<keyword evidence="1" id="KW-1133">Transmembrane helix</keyword>
<accession>A0ABS2WG43</accession>
<gene>
    <name evidence="2" type="ORF">JQC72_03135</name>
</gene>
<feature type="transmembrane region" description="Helical" evidence="1">
    <location>
        <begin position="6"/>
        <end position="29"/>
    </location>
</feature>
<dbReference type="Proteomes" id="UP001177120">
    <property type="component" value="Unassembled WGS sequence"/>
</dbReference>
<evidence type="ECO:0000313" key="2">
    <source>
        <dbReference type="EMBL" id="MBN2908512.1"/>
    </source>
</evidence>
<comment type="caution">
    <text evidence="2">The sequence shown here is derived from an EMBL/GenBank/DDBJ whole genome shotgun (WGS) entry which is preliminary data.</text>
</comment>